<dbReference type="GeneID" id="19298891"/>
<gene>
    <name evidence="3" type="ORF">GLOTRDRAFT_108163</name>
</gene>
<accession>S7RF98</accession>
<dbReference type="OrthoDB" id="498125at2759"/>
<reference evidence="3 4" key="1">
    <citation type="journal article" date="2012" name="Science">
        <title>The Paleozoic origin of enzymatic lignin decomposition reconstructed from 31 fungal genomes.</title>
        <authorList>
            <person name="Floudas D."/>
            <person name="Binder M."/>
            <person name="Riley R."/>
            <person name="Barry K."/>
            <person name="Blanchette R.A."/>
            <person name="Henrissat B."/>
            <person name="Martinez A.T."/>
            <person name="Otillar R."/>
            <person name="Spatafora J.W."/>
            <person name="Yadav J.S."/>
            <person name="Aerts A."/>
            <person name="Benoit I."/>
            <person name="Boyd A."/>
            <person name="Carlson A."/>
            <person name="Copeland A."/>
            <person name="Coutinho P.M."/>
            <person name="de Vries R.P."/>
            <person name="Ferreira P."/>
            <person name="Findley K."/>
            <person name="Foster B."/>
            <person name="Gaskell J."/>
            <person name="Glotzer D."/>
            <person name="Gorecki P."/>
            <person name="Heitman J."/>
            <person name="Hesse C."/>
            <person name="Hori C."/>
            <person name="Igarashi K."/>
            <person name="Jurgens J.A."/>
            <person name="Kallen N."/>
            <person name="Kersten P."/>
            <person name="Kohler A."/>
            <person name="Kuees U."/>
            <person name="Kumar T.K.A."/>
            <person name="Kuo A."/>
            <person name="LaButti K."/>
            <person name="Larrondo L.F."/>
            <person name="Lindquist E."/>
            <person name="Ling A."/>
            <person name="Lombard V."/>
            <person name="Lucas S."/>
            <person name="Lundell T."/>
            <person name="Martin R."/>
            <person name="McLaughlin D.J."/>
            <person name="Morgenstern I."/>
            <person name="Morin E."/>
            <person name="Murat C."/>
            <person name="Nagy L.G."/>
            <person name="Nolan M."/>
            <person name="Ohm R.A."/>
            <person name="Patyshakuliyeva A."/>
            <person name="Rokas A."/>
            <person name="Ruiz-Duenas F.J."/>
            <person name="Sabat G."/>
            <person name="Salamov A."/>
            <person name="Samejima M."/>
            <person name="Schmutz J."/>
            <person name="Slot J.C."/>
            <person name="St John F."/>
            <person name="Stenlid J."/>
            <person name="Sun H."/>
            <person name="Sun S."/>
            <person name="Syed K."/>
            <person name="Tsang A."/>
            <person name="Wiebenga A."/>
            <person name="Young D."/>
            <person name="Pisabarro A."/>
            <person name="Eastwood D.C."/>
            <person name="Martin F."/>
            <person name="Cullen D."/>
            <person name="Grigoriev I.V."/>
            <person name="Hibbett D.S."/>
        </authorList>
    </citation>
    <scope>NUCLEOTIDE SEQUENCE [LARGE SCALE GENOMIC DNA]</scope>
    <source>
        <strain evidence="3 4">ATCC 11539</strain>
    </source>
</reference>
<dbReference type="eggNOG" id="KOG0725">
    <property type="taxonomic scope" value="Eukaryota"/>
</dbReference>
<evidence type="ECO:0000256" key="1">
    <source>
        <dbReference type="ARBA" id="ARBA00006484"/>
    </source>
</evidence>
<name>S7RF98_GLOTA</name>
<dbReference type="PANTHER" id="PTHR42760">
    <property type="entry name" value="SHORT-CHAIN DEHYDROGENASES/REDUCTASES FAMILY MEMBER"/>
    <property type="match status" value="1"/>
</dbReference>
<organism evidence="3 4">
    <name type="scientific">Gloeophyllum trabeum (strain ATCC 11539 / FP-39264 / Madison 617)</name>
    <name type="common">Brown rot fungus</name>
    <dbReference type="NCBI Taxonomy" id="670483"/>
    <lineage>
        <taxon>Eukaryota</taxon>
        <taxon>Fungi</taxon>
        <taxon>Dikarya</taxon>
        <taxon>Basidiomycota</taxon>
        <taxon>Agaricomycotina</taxon>
        <taxon>Agaricomycetes</taxon>
        <taxon>Gloeophyllales</taxon>
        <taxon>Gloeophyllaceae</taxon>
        <taxon>Gloeophyllum</taxon>
    </lineage>
</organism>
<dbReference type="Pfam" id="PF00106">
    <property type="entry name" value="adh_short"/>
    <property type="match status" value="1"/>
</dbReference>
<dbReference type="PANTHER" id="PTHR42760:SF121">
    <property type="entry name" value="3-OXOACYL-(ACYL-CARRIER-PROTEIN) REDUCTASE"/>
    <property type="match status" value="1"/>
</dbReference>
<comment type="similarity">
    <text evidence="1 2">Belongs to the short-chain dehydrogenases/reductases (SDR) family.</text>
</comment>
<evidence type="ECO:0000313" key="3">
    <source>
        <dbReference type="EMBL" id="EPQ51184.1"/>
    </source>
</evidence>
<dbReference type="GO" id="GO:0006633">
    <property type="term" value="P:fatty acid biosynthetic process"/>
    <property type="evidence" value="ECO:0007669"/>
    <property type="project" value="TreeGrafter"/>
</dbReference>
<dbReference type="RefSeq" id="XP_007870197.1">
    <property type="nucleotide sequence ID" value="XM_007872006.1"/>
</dbReference>
<dbReference type="GO" id="GO:0016616">
    <property type="term" value="F:oxidoreductase activity, acting on the CH-OH group of donors, NAD or NADP as acceptor"/>
    <property type="evidence" value="ECO:0007669"/>
    <property type="project" value="TreeGrafter"/>
</dbReference>
<evidence type="ECO:0000256" key="2">
    <source>
        <dbReference type="RuleBase" id="RU000363"/>
    </source>
</evidence>
<dbReference type="PRINTS" id="PR00080">
    <property type="entry name" value="SDRFAMILY"/>
</dbReference>
<dbReference type="FunFam" id="3.40.50.720:FF:000084">
    <property type="entry name" value="Short-chain dehydrogenase reductase"/>
    <property type="match status" value="1"/>
</dbReference>
<dbReference type="KEGG" id="gtr:GLOTRDRAFT_108163"/>
<dbReference type="AlphaFoldDB" id="S7RF98"/>
<dbReference type="PRINTS" id="PR00081">
    <property type="entry name" value="GDHRDH"/>
</dbReference>
<dbReference type="STRING" id="670483.S7RF98"/>
<dbReference type="Gene3D" id="3.40.50.720">
    <property type="entry name" value="NAD(P)-binding Rossmann-like Domain"/>
    <property type="match status" value="1"/>
</dbReference>
<proteinExistence type="inferred from homology"/>
<dbReference type="EMBL" id="KB469311">
    <property type="protein sequence ID" value="EPQ51184.1"/>
    <property type="molecule type" value="Genomic_DNA"/>
</dbReference>
<keyword evidence="4" id="KW-1185">Reference proteome</keyword>
<dbReference type="HOGENOM" id="CLU_010194_2_10_1"/>
<evidence type="ECO:0000313" key="4">
    <source>
        <dbReference type="Proteomes" id="UP000030669"/>
    </source>
</evidence>
<dbReference type="OMA" id="GMNQKAR"/>
<protein>
    <submittedName>
        <fullName evidence="3">NAD P-binding protein</fullName>
    </submittedName>
</protein>
<dbReference type="SUPFAM" id="SSF51735">
    <property type="entry name" value="NAD(P)-binding Rossmann-fold domains"/>
    <property type="match status" value="1"/>
</dbReference>
<dbReference type="InterPro" id="IPR002347">
    <property type="entry name" value="SDR_fam"/>
</dbReference>
<dbReference type="Proteomes" id="UP000030669">
    <property type="component" value="Unassembled WGS sequence"/>
</dbReference>
<dbReference type="GO" id="GO:0048038">
    <property type="term" value="F:quinone binding"/>
    <property type="evidence" value="ECO:0007669"/>
    <property type="project" value="TreeGrafter"/>
</dbReference>
<sequence>MSATPARKVAIVTGAAQGIGRGIAVRLASDGFDLAINDIAANADKLNDVLRDLTAHRIQQEQRVVIVVADVSNEKEVKDMIDTVANELGGLDAMVANAGVVVNKPILDTSADEWDRLMSINAKGTFLCYKYAAEQMIKQGRGGRIVGTPEAAAYSASKFAVRGLTQSAAQEWGKHGITQKATTATGTLGTPQDVAGLVSYLVSDAARFITGQSIIIDGGAVFD</sequence>
<dbReference type="InterPro" id="IPR036291">
    <property type="entry name" value="NAD(P)-bd_dom_sf"/>
</dbReference>